<reference evidence="1 2" key="1">
    <citation type="submission" date="2023-07" db="EMBL/GenBank/DDBJ databases">
        <title>Genomic Encyclopedia of Type Strains, Phase IV (KMG-IV): sequencing the most valuable type-strain genomes for metagenomic binning, comparative biology and taxonomic classification.</title>
        <authorList>
            <person name="Goeker M."/>
        </authorList>
    </citation>
    <scope>NUCLEOTIDE SEQUENCE [LARGE SCALE GENOMIC DNA]</scope>
    <source>
        <strain evidence="1 2">DSM 23837</strain>
    </source>
</reference>
<gene>
    <name evidence="1" type="ORF">J2S08_002589</name>
</gene>
<proteinExistence type="predicted"/>
<dbReference type="SUPFAM" id="SSF69279">
    <property type="entry name" value="Phage tail proteins"/>
    <property type="match status" value="1"/>
</dbReference>
<name>A0ABT9WU74_9BACI</name>
<dbReference type="RefSeq" id="WP_307230115.1">
    <property type="nucleotide sequence ID" value="NZ_JAUSTT010000015.1"/>
</dbReference>
<sequence>MRPINHQLLQFLSMRHQVAEREPSASVFIINPNSGERMRVDRVFSVDLDRDAEARAMSFRFSADNTSGWLSPDYDPKKLDDAVINKIFNRGNPWGNPWASMNGKKIFWPNTKVEIHLGYGDEQLPQLVGYIDDIQINAESATISVQGRSLYKRIIEGTAPEEITYKDHYAEEIIVDLHKRAGVPITADQILLPTGERYKIKEFKIERAEAWESAVSKLLEGTYSYIKTGYDGSSILKQIPQYDQVVDKAVHILDEAHNLTKLGYKITDYDIYNRLTFKIEEEVETEEVDKQENEDKTTKITRYESFDNQTFRDVFCGGQVREDIINIPWADTFAKRELAAKALFRKFRQRYRTMSVSAVGHPALEIYDLCGVRDHISTASQRYYIKAIRTTFSEQGYFDLIELEFP</sequence>
<protein>
    <submittedName>
        <fullName evidence="1">Uncharacterized protein</fullName>
    </submittedName>
</protein>
<evidence type="ECO:0000313" key="1">
    <source>
        <dbReference type="EMBL" id="MDQ0176731.1"/>
    </source>
</evidence>
<dbReference type="EMBL" id="JAUSTT010000015">
    <property type="protein sequence ID" value="MDQ0176731.1"/>
    <property type="molecule type" value="Genomic_DNA"/>
</dbReference>
<evidence type="ECO:0000313" key="2">
    <source>
        <dbReference type="Proteomes" id="UP001223586"/>
    </source>
</evidence>
<dbReference type="Proteomes" id="UP001223586">
    <property type="component" value="Unassembled WGS sequence"/>
</dbReference>
<keyword evidence="2" id="KW-1185">Reference proteome</keyword>
<organism evidence="1 2">
    <name type="scientific">Bacillus chungangensis</name>
    <dbReference type="NCBI Taxonomy" id="587633"/>
    <lineage>
        <taxon>Bacteria</taxon>
        <taxon>Bacillati</taxon>
        <taxon>Bacillota</taxon>
        <taxon>Bacilli</taxon>
        <taxon>Bacillales</taxon>
        <taxon>Bacillaceae</taxon>
        <taxon>Bacillus</taxon>
    </lineage>
</organism>
<accession>A0ABT9WU74</accession>
<comment type="caution">
    <text evidence="1">The sequence shown here is derived from an EMBL/GenBank/DDBJ whole genome shotgun (WGS) entry which is preliminary data.</text>
</comment>